<reference evidence="2 3" key="1">
    <citation type="journal article" date="2019" name="Genome Biol. Evol.">
        <title>Insights into the evolution of the New World diploid cottons (Gossypium, subgenus Houzingenia) based on genome sequencing.</title>
        <authorList>
            <person name="Grover C.E."/>
            <person name="Arick M.A. 2nd"/>
            <person name="Thrash A."/>
            <person name="Conover J.L."/>
            <person name="Sanders W.S."/>
            <person name="Peterson D.G."/>
            <person name="Frelichowski J.E."/>
            <person name="Scheffler J.A."/>
            <person name="Scheffler B.E."/>
            <person name="Wendel J.F."/>
        </authorList>
    </citation>
    <scope>NUCLEOTIDE SEQUENCE [LARGE SCALE GENOMIC DNA]</scope>
    <source>
        <strain evidence="2">57</strain>
        <tissue evidence="2">Leaf</tissue>
    </source>
</reference>
<proteinExistence type="predicted"/>
<dbReference type="AlphaFoldDB" id="A0A7J8U5U5"/>
<feature type="non-terminal residue" evidence="2">
    <location>
        <position position="1"/>
    </location>
</feature>
<feature type="domain" description="Reverse transcriptase zinc-binding" evidence="1">
    <location>
        <begin position="115"/>
        <end position="166"/>
    </location>
</feature>
<evidence type="ECO:0000313" key="2">
    <source>
        <dbReference type="EMBL" id="MBA0645775.1"/>
    </source>
</evidence>
<name>A0A7J8U5U5_9ROSI</name>
<sequence length="183" mass="20908">MMAESHYSFLPNLFNQSRYCLLNRLAQARVISPLGSSIGSRMASIESLGEFTIMVPKGLCDEIKLIVRRHLKDHKTSFMMKVGFSIISNVNSLWVRVLRSNNMITGDGLWNLDIFRLWVSEEQRLLTNAERVRRGIGSSSACGLCGQDFEDVLHVLRDCPTPRTIWDKLIPQQRLSSFYIESL</sequence>
<dbReference type="EMBL" id="JABFAB010000004">
    <property type="protein sequence ID" value="MBA0645775.1"/>
    <property type="molecule type" value="Genomic_DNA"/>
</dbReference>
<gene>
    <name evidence="2" type="ORF">Goklo_013831</name>
</gene>
<comment type="caution">
    <text evidence="2">The sequence shown here is derived from an EMBL/GenBank/DDBJ whole genome shotgun (WGS) entry which is preliminary data.</text>
</comment>
<evidence type="ECO:0000313" key="3">
    <source>
        <dbReference type="Proteomes" id="UP000593573"/>
    </source>
</evidence>
<accession>A0A7J8U5U5</accession>
<dbReference type="Proteomes" id="UP000593573">
    <property type="component" value="Unassembled WGS sequence"/>
</dbReference>
<protein>
    <recommendedName>
        <fullName evidence="1">Reverse transcriptase zinc-binding domain-containing protein</fullName>
    </recommendedName>
</protein>
<dbReference type="InterPro" id="IPR026960">
    <property type="entry name" value="RVT-Znf"/>
</dbReference>
<keyword evidence="3" id="KW-1185">Reference proteome</keyword>
<dbReference type="Pfam" id="PF13966">
    <property type="entry name" value="zf-RVT"/>
    <property type="match status" value="1"/>
</dbReference>
<evidence type="ECO:0000259" key="1">
    <source>
        <dbReference type="Pfam" id="PF13966"/>
    </source>
</evidence>
<organism evidence="2 3">
    <name type="scientific">Gossypium klotzschianum</name>
    <dbReference type="NCBI Taxonomy" id="34286"/>
    <lineage>
        <taxon>Eukaryota</taxon>
        <taxon>Viridiplantae</taxon>
        <taxon>Streptophyta</taxon>
        <taxon>Embryophyta</taxon>
        <taxon>Tracheophyta</taxon>
        <taxon>Spermatophyta</taxon>
        <taxon>Magnoliopsida</taxon>
        <taxon>eudicotyledons</taxon>
        <taxon>Gunneridae</taxon>
        <taxon>Pentapetalae</taxon>
        <taxon>rosids</taxon>
        <taxon>malvids</taxon>
        <taxon>Malvales</taxon>
        <taxon>Malvaceae</taxon>
        <taxon>Malvoideae</taxon>
        <taxon>Gossypium</taxon>
    </lineage>
</organism>
<dbReference type="OrthoDB" id="1436389at2759"/>